<name>A0A1Q9LKY8_9PSEU</name>
<proteinExistence type="predicted"/>
<evidence type="ECO:0000313" key="1">
    <source>
        <dbReference type="EMBL" id="OLR92711.1"/>
    </source>
</evidence>
<reference evidence="1 2" key="1">
    <citation type="submission" date="2016-10" db="EMBL/GenBank/DDBJ databases">
        <title>The Draft Genome Sequence of Actinokineospora bangkokensis 44EHWT reveals the biosynthetic pathway of antifungal compounds Thailandins with unusual extender unit butylmalonyl-CoA.</title>
        <authorList>
            <person name="Greule A."/>
            <person name="Intra B."/>
            <person name="Flemming S."/>
            <person name="Rommel M.G."/>
            <person name="Panbangred W."/>
            <person name="Bechthold A."/>
        </authorList>
    </citation>
    <scope>NUCLEOTIDE SEQUENCE [LARGE SCALE GENOMIC DNA]</scope>
    <source>
        <strain evidence="1 2">44EHW</strain>
    </source>
</reference>
<organism evidence="1 2">
    <name type="scientific">Actinokineospora bangkokensis</name>
    <dbReference type="NCBI Taxonomy" id="1193682"/>
    <lineage>
        <taxon>Bacteria</taxon>
        <taxon>Bacillati</taxon>
        <taxon>Actinomycetota</taxon>
        <taxon>Actinomycetes</taxon>
        <taxon>Pseudonocardiales</taxon>
        <taxon>Pseudonocardiaceae</taxon>
        <taxon>Actinokineospora</taxon>
    </lineage>
</organism>
<sequence>MTPIQRLWAEGRLPIEDGVFFADGRSYAADVVDGGLAVVEELDLAQVLAEDPDWVTAVDVQREVPIPGGLVVGGEGAHGSEGFFARLTADRSLVWVCYFAEHNPFLDLVVDGPDLVATSTSGVVVRVALDAPVSGTAA</sequence>
<comment type="caution">
    <text evidence="1">The sequence shown here is derived from an EMBL/GenBank/DDBJ whole genome shotgun (WGS) entry which is preliminary data.</text>
</comment>
<gene>
    <name evidence="1" type="ORF">BJP25_20025</name>
</gene>
<protein>
    <submittedName>
        <fullName evidence="1">Uncharacterized protein</fullName>
    </submittedName>
</protein>
<dbReference type="EMBL" id="MKQR01000016">
    <property type="protein sequence ID" value="OLR92711.1"/>
    <property type="molecule type" value="Genomic_DNA"/>
</dbReference>
<dbReference type="AlphaFoldDB" id="A0A1Q9LKY8"/>
<keyword evidence="2" id="KW-1185">Reference proteome</keyword>
<dbReference type="STRING" id="1193682.BJP25_20025"/>
<dbReference type="Proteomes" id="UP000186040">
    <property type="component" value="Unassembled WGS sequence"/>
</dbReference>
<evidence type="ECO:0000313" key="2">
    <source>
        <dbReference type="Proteomes" id="UP000186040"/>
    </source>
</evidence>
<accession>A0A1Q9LKY8</accession>